<dbReference type="PANTHER" id="PTHR12526">
    <property type="entry name" value="GLYCOSYLTRANSFERASE"/>
    <property type="match status" value="1"/>
</dbReference>
<gene>
    <name evidence="2" type="ORF">GCM10022257_01130</name>
</gene>
<dbReference type="Pfam" id="PF00534">
    <property type="entry name" value="Glycos_transf_1"/>
    <property type="match status" value="1"/>
</dbReference>
<feature type="domain" description="Glycosyl transferase family 1" evidence="1">
    <location>
        <begin position="158"/>
        <end position="321"/>
    </location>
</feature>
<dbReference type="EMBL" id="BAABAV010000001">
    <property type="protein sequence ID" value="GAA4268012.1"/>
    <property type="molecule type" value="Genomic_DNA"/>
</dbReference>
<protein>
    <recommendedName>
        <fullName evidence="1">Glycosyl transferase family 1 domain-containing protein</fullName>
    </recommendedName>
</protein>
<evidence type="ECO:0000313" key="3">
    <source>
        <dbReference type="Proteomes" id="UP001500027"/>
    </source>
</evidence>
<evidence type="ECO:0000259" key="1">
    <source>
        <dbReference type="Pfam" id="PF00534"/>
    </source>
</evidence>
<dbReference type="CDD" id="cd03801">
    <property type="entry name" value="GT4_PimA-like"/>
    <property type="match status" value="1"/>
</dbReference>
<dbReference type="SUPFAM" id="SSF53756">
    <property type="entry name" value="UDP-Glycosyltransferase/glycogen phosphorylase"/>
    <property type="match status" value="1"/>
</dbReference>
<dbReference type="InterPro" id="IPR001296">
    <property type="entry name" value="Glyco_trans_1"/>
</dbReference>
<reference evidence="3" key="1">
    <citation type="journal article" date="2019" name="Int. J. Syst. Evol. Microbiol.">
        <title>The Global Catalogue of Microorganisms (GCM) 10K type strain sequencing project: providing services to taxonomists for standard genome sequencing and annotation.</title>
        <authorList>
            <consortium name="The Broad Institute Genomics Platform"/>
            <consortium name="The Broad Institute Genome Sequencing Center for Infectious Disease"/>
            <person name="Wu L."/>
            <person name="Ma J."/>
        </authorList>
    </citation>
    <scope>NUCLEOTIDE SEQUENCE [LARGE SCALE GENOMIC DNA]</scope>
    <source>
        <strain evidence="3">JCM 17452</strain>
    </source>
</reference>
<sequence length="347" mass="39662">MDVLFVRGGVLEKEFKEVSNSTYNYSKQVGTIDNGTIKRTNIFYRVINKIIRRQKRVRETQFYSKIASKNYDLIYANTIVSVPYGTAIKALAPNVKFLLHVHELQTIITTLLPDFKKHIPNIDKFIAVSNQVANNLTYKWRINEELIDVVYACAEVNIEPHKKESDDFIVGASGLSYWRKGNDVFIQVARYVTKLYPDHNIKFKWVGNEFLDKPIIESDIEKLGLQNIVEFTGELSSPNKAYNDFDVFLMTSREDPFPLVCIELAMLSKPIICFENASGSAEVIKKGGGFVVPYLDIESMSEKIVYYYKNRDKLKEHGENASALFASFTPENICPQLADVIHKTLSK</sequence>
<proteinExistence type="predicted"/>
<dbReference type="Proteomes" id="UP001500027">
    <property type="component" value="Unassembled WGS sequence"/>
</dbReference>
<accession>A0ABP8E6Z6</accession>
<comment type="caution">
    <text evidence="2">The sequence shown here is derived from an EMBL/GenBank/DDBJ whole genome shotgun (WGS) entry which is preliminary data.</text>
</comment>
<organism evidence="2 3">
    <name type="scientific">Hyunsoonleella aestuarii</name>
    <dbReference type="NCBI Taxonomy" id="912802"/>
    <lineage>
        <taxon>Bacteria</taxon>
        <taxon>Pseudomonadati</taxon>
        <taxon>Bacteroidota</taxon>
        <taxon>Flavobacteriia</taxon>
        <taxon>Flavobacteriales</taxon>
        <taxon>Flavobacteriaceae</taxon>
    </lineage>
</organism>
<evidence type="ECO:0000313" key="2">
    <source>
        <dbReference type="EMBL" id="GAA4268012.1"/>
    </source>
</evidence>
<name>A0ABP8E6Z6_9FLAO</name>
<keyword evidence="3" id="KW-1185">Reference proteome</keyword>
<dbReference type="Gene3D" id="3.40.50.2000">
    <property type="entry name" value="Glycogen Phosphorylase B"/>
    <property type="match status" value="2"/>
</dbReference>